<sequence length="72" mass="7899">MKLIIATLLALTALAAADISCDLCKNHYQYCLDNGVVPGIDKEAQICAEHVCFQNPEVSGYVSRIWSPRADM</sequence>
<dbReference type="VEuPathDB" id="FungiDB:JI435_444800"/>
<feature type="signal peptide" evidence="1">
    <location>
        <begin position="1"/>
        <end position="17"/>
    </location>
</feature>
<evidence type="ECO:0008006" key="4">
    <source>
        <dbReference type="Google" id="ProtNLM"/>
    </source>
</evidence>
<dbReference type="Proteomes" id="UP000001055">
    <property type="component" value="Unassembled WGS sequence"/>
</dbReference>
<dbReference type="KEGG" id="pno:SNOG_05990"/>
<dbReference type="GeneID" id="5973255"/>
<accession>Q0UQH4</accession>
<dbReference type="EMBL" id="CH445332">
    <property type="protein sequence ID" value="EAT87054.2"/>
    <property type="molecule type" value="Genomic_DNA"/>
</dbReference>
<name>Q0UQH4_PHANO</name>
<evidence type="ECO:0000313" key="3">
    <source>
        <dbReference type="Proteomes" id="UP000001055"/>
    </source>
</evidence>
<dbReference type="InParanoid" id="Q0UQH4"/>
<evidence type="ECO:0000313" key="2">
    <source>
        <dbReference type="EMBL" id="EAT87054.2"/>
    </source>
</evidence>
<proteinExistence type="predicted"/>
<keyword evidence="1" id="KW-0732">Signal</keyword>
<dbReference type="RefSeq" id="XP_001796378.1">
    <property type="nucleotide sequence ID" value="XM_001796326.1"/>
</dbReference>
<protein>
    <recommendedName>
        <fullName evidence="4">Extracellular membrane protein CFEM domain-containing protein</fullName>
    </recommendedName>
</protein>
<organism evidence="2 3">
    <name type="scientific">Phaeosphaeria nodorum (strain SN15 / ATCC MYA-4574 / FGSC 10173)</name>
    <name type="common">Glume blotch fungus</name>
    <name type="synonym">Parastagonospora nodorum</name>
    <dbReference type="NCBI Taxonomy" id="321614"/>
    <lineage>
        <taxon>Eukaryota</taxon>
        <taxon>Fungi</taxon>
        <taxon>Dikarya</taxon>
        <taxon>Ascomycota</taxon>
        <taxon>Pezizomycotina</taxon>
        <taxon>Dothideomycetes</taxon>
        <taxon>Pleosporomycetidae</taxon>
        <taxon>Pleosporales</taxon>
        <taxon>Pleosporineae</taxon>
        <taxon>Phaeosphaeriaceae</taxon>
        <taxon>Parastagonospora</taxon>
    </lineage>
</organism>
<dbReference type="AlphaFoldDB" id="Q0UQH4"/>
<gene>
    <name evidence="2" type="ORF">SNOG_05990</name>
</gene>
<reference evidence="3" key="1">
    <citation type="journal article" date="2007" name="Plant Cell">
        <title>Dothideomycete-plant interactions illuminated by genome sequencing and EST analysis of the wheat pathogen Stagonospora nodorum.</title>
        <authorList>
            <person name="Hane J.K."/>
            <person name="Lowe R.G."/>
            <person name="Solomon P.S."/>
            <person name="Tan K.C."/>
            <person name="Schoch C.L."/>
            <person name="Spatafora J.W."/>
            <person name="Crous P.W."/>
            <person name="Kodira C."/>
            <person name="Birren B.W."/>
            <person name="Galagan J.E."/>
            <person name="Torriani S.F."/>
            <person name="McDonald B.A."/>
            <person name="Oliver R.P."/>
        </authorList>
    </citation>
    <scope>NUCLEOTIDE SEQUENCE [LARGE SCALE GENOMIC DNA]</scope>
    <source>
        <strain evidence="3">SN15 / ATCC MYA-4574 / FGSC 10173</strain>
    </source>
</reference>
<evidence type="ECO:0000256" key="1">
    <source>
        <dbReference type="SAM" id="SignalP"/>
    </source>
</evidence>
<feature type="chain" id="PRO_5004178110" description="Extracellular membrane protein CFEM domain-containing protein" evidence="1">
    <location>
        <begin position="18"/>
        <end position="72"/>
    </location>
</feature>